<proteinExistence type="predicted"/>
<keyword evidence="3" id="KW-1185">Reference proteome</keyword>
<evidence type="ECO:0000256" key="1">
    <source>
        <dbReference type="SAM" id="MobiDB-lite"/>
    </source>
</evidence>
<sequence length="271" mass="30486">METRFIGDKKKAKIFDIKGPEGSVQIVFRHTKTEKSDKMIVDTVDYGQGPTDSWSEHGQLKELLMKFTGETFEDDRDPWLRSLFYSHQGPQAEFQHKGESRNGQVNRGSDSPTSNLESSELDQHPGGGYTLTINGPTDKLTVTKRRVEHPKFRRILGLNNGPKQCAICGNLISPAFLVAAHIKKRALASDDERKDTSIVVPMCHFGCDALFEEGLIAVHNGSIIRNKAVTVTDYVNSIIQSLIGKEVPKPYWGPLTEKYFSWHLKYHRGES</sequence>
<evidence type="ECO:0008006" key="4">
    <source>
        <dbReference type="Google" id="ProtNLM"/>
    </source>
</evidence>
<evidence type="ECO:0000313" key="2">
    <source>
        <dbReference type="EMBL" id="SIR66312.1"/>
    </source>
</evidence>
<feature type="compositionally biased region" description="Polar residues" evidence="1">
    <location>
        <begin position="101"/>
        <end position="118"/>
    </location>
</feature>
<organism evidence="2 3">
    <name type="scientific">Paenibacillus macquariensis</name>
    <dbReference type="NCBI Taxonomy" id="948756"/>
    <lineage>
        <taxon>Bacteria</taxon>
        <taxon>Bacillati</taxon>
        <taxon>Bacillota</taxon>
        <taxon>Bacilli</taxon>
        <taxon>Bacillales</taxon>
        <taxon>Paenibacillaceae</taxon>
        <taxon>Paenibacillus</taxon>
    </lineage>
</organism>
<protein>
    <recommendedName>
        <fullName evidence="4">HNH endonuclease</fullName>
    </recommendedName>
</protein>
<reference evidence="2 3" key="1">
    <citation type="submission" date="2017-01" db="EMBL/GenBank/DDBJ databases">
        <authorList>
            <person name="Varghese N."/>
            <person name="Submissions S."/>
        </authorList>
    </citation>
    <scope>NUCLEOTIDE SEQUENCE [LARGE SCALE GENOMIC DNA]</scope>
    <source>
        <strain evidence="2 3">ATCC 23464</strain>
    </source>
</reference>
<gene>
    <name evidence="2" type="ORF">SAMN05421578_12922</name>
</gene>
<feature type="region of interest" description="Disordered" evidence="1">
    <location>
        <begin position="91"/>
        <end position="136"/>
    </location>
</feature>
<accession>A0ABY1KDM9</accession>
<dbReference type="Proteomes" id="UP000186666">
    <property type="component" value="Unassembled WGS sequence"/>
</dbReference>
<dbReference type="RefSeq" id="WP_068591650.1">
    <property type="nucleotide sequence ID" value="NZ_FTNK01000029.1"/>
</dbReference>
<comment type="caution">
    <text evidence="2">The sequence shown here is derived from an EMBL/GenBank/DDBJ whole genome shotgun (WGS) entry which is preliminary data.</text>
</comment>
<evidence type="ECO:0000313" key="3">
    <source>
        <dbReference type="Proteomes" id="UP000186666"/>
    </source>
</evidence>
<dbReference type="EMBL" id="FTNK01000029">
    <property type="protein sequence ID" value="SIR66312.1"/>
    <property type="molecule type" value="Genomic_DNA"/>
</dbReference>
<name>A0ABY1KDM9_9BACL</name>